<accession>A0A226EL59</accession>
<dbReference type="AlphaFoldDB" id="A0A226EL59"/>
<dbReference type="SMART" id="SM00192">
    <property type="entry name" value="LDLa"/>
    <property type="match status" value="1"/>
</dbReference>
<proteinExistence type="predicted"/>
<feature type="region of interest" description="Disordered" evidence="3">
    <location>
        <begin position="83"/>
        <end position="119"/>
    </location>
</feature>
<name>A0A226EL59_FOLCA</name>
<keyword evidence="1" id="KW-1015">Disulfide bond</keyword>
<reference evidence="4 5" key="1">
    <citation type="submission" date="2015-12" db="EMBL/GenBank/DDBJ databases">
        <title>The genome of Folsomia candida.</title>
        <authorList>
            <person name="Faddeeva A."/>
            <person name="Derks M.F."/>
            <person name="Anvar Y."/>
            <person name="Smit S."/>
            <person name="Van Straalen N."/>
            <person name="Roelofs D."/>
        </authorList>
    </citation>
    <scope>NUCLEOTIDE SEQUENCE [LARGE SCALE GENOMIC DNA]</scope>
    <source>
        <strain evidence="4 5">VU population</strain>
        <tissue evidence="4">Whole body</tissue>
    </source>
</reference>
<feature type="compositionally biased region" description="Low complexity" evidence="3">
    <location>
        <begin position="92"/>
        <end position="112"/>
    </location>
</feature>
<evidence type="ECO:0000256" key="3">
    <source>
        <dbReference type="SAM" id="MobiDB-lite"/>
    </source>
</evidence>
<keyword evidence="4" id="KW-0449">Lipoprotein</keyword>
<comment type="caution">
    <text evidence="2">Lacks conserved residue(s) required for the propagation of feature annotation.</text>
</comment>
<evidence type="ECO:0000313" key="4">
    <source>
        <dbReference type="EMBL" id="OXA57734.1"/>
    </source>
</evidence>
<dbReference type="InterPro" id="IPR036055">
    <property type="entry name" value="LDL_receptor-like_sf"/>
</dbReference>
<organism evidence="4 5">
    <name type="scientific">Folsomia candida</name>
    <name type="common">Springtail</name>
    <dbReference type="NCBI Taxonomy" id="158441"/>
    <lineage>
        <taxon>Eukaryota</taxon>
        <taxon>Metazoa</taxon>
        <taxon>Ecdysozoa</taxon>
        <taxon>Arthropoda</taxon>
        <taxon>Hexapoda</taxon>
        <taxon>Collembola</taxon>
        <taxon>Entomobryomorpha</taxon>
        <taxon>Isotomoidea</taxon>
        <taxon>Isotomidae</taxon>
        <taxon>Proisotominae</taxon>
        <taxon>Folsomia</taxon>
    </lineage>
</organism>
<dbReference type="STRING" id="158441.A0A226EL59"/>
<dbReference type="SUPFAM" id="SSF57424">
    <property type="entry name" value="LDL receptor-like module"/>
    <property type="match status" value="1"/>
</dbReference>
<keyword evidence="5" id="KW-1185">Reference proteome</keyword>
<evidence type="ECO:0000256" key="2">
    <source>
        <dbReference type="PROSITE-ProRule" id="PRU00124"/>
    </source>
</evidence>
<dbReference type="PROSITE" id="PS50068">
    <property type="entry name" value="LDLRA_2"/>
    <property type="match status" value="1"/>
</dbReference>
<dbReference type="Gene3D" id="4.10.1220.10">
    <property type="entry name" value="EGF-type module"/>
    <property type="match status" value="1"/>
</dbReference>
<dbReference type="OrthoDB" id="19606at2759"/>
<keyword evidence="4" id="KW-0675">Receptor</keyword>
<comment type="caution">
    <text evidence="4">The sequence shown here is derived from an EMBL/GenBank/DDBJ whole genome shotgun (WGS) entry which is preliminary data.</text>
</comment>
<dbReference type="Proteomes" id="UP000198287">
    <property type="component" value="Unassembled WGS sequence"/>
</dbReference>
<dbReference type="EMBL" id="LNIX01000003">
    <property type="protein sequence ID" value="OXA57734.1"/>
    <property type="molecule type" value="Genomic_DNA"/>
</dbReference>
<evidence type="ECO:0000313" key="5">
    <source>
        <dbReference type="Proteomes" id="UP000198287"/>
    </source>
</evidence>
<dbReference type="CDD" id="cd00112">
    <property type="entry name" value="LDLa"/>
    <property type="match status" value="1"/>
</dbReference>
<protein>
    <submittedName>
        <fullName evidence="4">Low-density lipoprotein receptor-related protein 8</fullName>
    </submittedName>
</protein>
<dbReference type="InterPro" id="IPR002172">
    <property type="entry name" value="LDrepeatLR_classA_rpt"/>
</dbReference>
<sequence>MVQMRNRNTATSMDAGLTSTHAPTGTVFLYYFNATVVNNDCADGSDERDCPCPDPVDDWTRCDDGTCVLKEYWCDEHGIHDCPDKSDETNCSRTTTAEPSTTSPSPISPSTTLGDDLYI</sequence>
<evidence type="ECO:0000256" key="1">
    <source>
        <dbReference type="ARBA" id="ARBA00023157"/>
    </source>
</evidence>
<gene>
    <name evidence="4" type="ORF">Fcan01_06686</name>
</gene>